<dbReference type="GeneID" id="301841465"/>
<dbReference type="Proteomes" id="UP001302000">
    <property type="component" value="Segment"/>
</dbReference>
<protein>
    <submittedName>
        <fullName evidence="1">Uncharacterized protein</fullName>
    </submittedName>
</protein>
<dbReference type="RefSeq" id="YP_013605469.1">
    <property type="nucleotide sequence ID" value="NC_134205.1"/>
</dbReference>
<gene>
    <name evidence="1" type="ORF">vir335_00009</name>
</gene>
<dbReference type="EMBL" id="BK063680">
    <property type="protein sequence ID" value="DBA35565.1"/>
    <property type="molecule type" value="Genomic_DNA"/>
</dbReference>
<accession>A0AA86YFE3</accession>
<name>A0AA86YFE3_9CAUD</name>
<evidence type="ECO:0000313" key="2">
    <source>
        <dbReference type="Proteomes" id="UP001302000"/>
    </source>
</evidence>
<keyword evidence="2" id="KW-1185">Reference proteome</keyword>
<sequence>MKLVRIEDDSNGGLEKFRGFKGKSRDCLVFDNGLILWAGHPQDCGELVFAHFGGMQAMGVQNGNSVDSEDLDFFDDILNSIVPIAGLGFYIVTKQGICLLVPCYNYQNGYYSSNIVLYYDDKMRDLGACTKFFNDVYVEIDEMRSILDKKISSSHDIPIAQGRDYLELVQSGRDLGSESDSVPCATCVHGAVSRKQVEHVLSFWNPPCKNQYFDDFDCSCDIGYDCKVASDLMMSGNLCKGFERSSEKQEEEEE</sequence>
<reference evidence="1 2" key="1">
    <citation type="journal article" date="2023" name="Nat. Microbiol.">
        <title>A compendium of viruses from methanogenic archaea reveals their diversity and adaptations to the gut environment.</title>
        <authorList>
            <person name="Medvedeva S."/>
            <person name="Borrel G."/>
            <person name="Krupovic M."/>
            <person name="Gribaldo S."/>
        </authorList>
    </citation>
    <scope>NUCLEOTIDE SEQUENCE [LARGE SCALE GENOMIC DNA]</scope>
</reference>
<proteinExistence type="predicted"/>
<evidence type="ECO:0000313" key="1">
    <source>
        <dbReference type="EMBL" id="DBA35565.1"/>
    </source>
</evidence>
<organism evidence="1 2">
    <name type="scientific">Caudoviricetes sp. vir335</name>
    <dbReference type="NCBI Taxonomy" id="3068357"/>
    <lineage>
        <taxon>Viruses</taxon>
        <taxon>Duplodnaviria</taxon>
        <taxon>Heunggongvirae</taxon>
        <taxon>Uroviricota</taxon>
        <taxon>Caudoviricetes</taxon>
    </lineage>
</organism>